<dbReference type="AlphaFoldDB" id="A0A067RHY0"/>
<dbReference type="STRING" id="136037.A0A067RHY0"/>
<gene>
    <name evidence="1" type="ORF">L798_05950</name>
</gene>
<protein>
    <submittedName>
        <fullName evidence="1">Uncharacterized protein</fullName>
    </submittedName>
</protein>
<accession>A0A067RHY0</accession>
<dbReference type="InParanoid" id="A0A067RHY0"/>
<evidence type="ECO:0000313" key="2">
    <source>
        <dbReference type="Proteomes" id="UP000027135"/>
    </source>
</evidence>
<dbReference type="Proteomes" id="UP000027135">
    <property type="component" value="Unassembled WGS sequence"/>
</dbReference>
<organism evidence="1 2">
    <name type="scientific">Zootermopsis nevadensis</name>
    <name type="common">Dampwood termite</name>
    <dbReference type="NCBI Taxonomy" id="136037"/>
    <lineage>
        <taxon>Eukaryota</taxon>
        <taxon>Metazoa</taxon>
        <taxon>Ecdysozoa</taxon>
        <taxon>Arthropoda</taxon>
        <taxon>Hexapoda</taxon>
        <taxon>Insecta</taxon>
        <taxon>Pterygota</taxon>
        <taxon>Neoptera</taxon>
        <taxon>Polyneoptera</taxon>
        <taxon>Dictyoptera</taxon>
        <taxon>Blattodea</taxon>
        <taxon>Blattoidea</taxon>
        <taxon>Termitoidae</taxon>
        <taxon>Termopsidae</taxon>
        <taxon>Zootermopsis</taxon>
    </lineage>
</organism>
<name>A0A067RHY0_ZOONE</name>
<proteinExistence type="predicted"/>
<reference evidence="1 2" key="1">
    <citation type="journal article" date="2014" name="Nat. Commun.">
        <title>Molecular traces of alternative social organization in a termite genome.</title>
        <authorList>
            <person name="Terrapon N."/>
            <person name="Li C."/>
            <person name="Robertson H.M."/>
            <person name="Ji L."/>
            <person name="Meng X."/>
            <person name="Booth W."/>
            <person name="Chen Z."/>
            <person name="Childers C.P."/>
            <person name="Glastad K.M."/>
            <person name="Gokhale K."/>
            <person name="Gowin J."/>
            <person name="Gronenberg W."/>
            <person name="Hermansen R.A."/>
            <person name="Hu H."/>
            <person name="Hunt B.G."/>
            <person name="Huylmans A.K."/>
            <person name="Khalil S.M."/>
            <person name="Mitchell R.D."/>
            <person name="Munoz-Torres M.C."/>
            <person name="Mustard J.A."/>
            <person name="Pan H."/>
            <person name="Reese J.T."/>
            <person name="Scharf M.E."/>
            <person name="Sun F."/>
            <person name="Vogel H."/>
            <person name="Xiao J."/>
            <person name="Yang W."/>
            <person name="Yang Z."/>
            <person name="Yang Z."/>
            <person name="Zhou J."/>
            <person name="Zhu J."/>
            <person name="Brent C.S."/>
            <person name="Elsik C.G."/>
            <person name="Goodisman M.A."/>
            <person name="Liberles D.A."/>
            <person name="Roe R.M."/>
            <person name="Vargo E.L."/>
            <person name="Vilcinskas A."/>
            <person name="Wang J."/>
            <person name="Bornberg-Bauer E."/>
            <person name="Korb J."/>
            <person name="Zhang G."/>
            <person name="Liebig J."/>
        </authorList>
    </citation>
    <scope>NUCLEOTIDE SEQUENCE [LARGE SCALE GENOMIC DNA]</scope>
    <source>
        <tissue evidence="1">Whole organism</tissue>
    </source>
</reference>
<dbReference type="EMBL" id="KK852622">
    <property type="protein sequence ID" value="KDR19984.1"/>
    <property type="molecule type" value="Genomic_DNA"/>
</dbReference>
<sequence>MKECIRYLPLITSLTMQMMLCHCKNLEVTTMPLSSKQDVLLSSISSDPTILEGNKNKSIIDSNTENQIIAISKSSQSQKNKEANLNKEKNNPSYKCVHYNVESDFTYRKASSRADQNSKSLILDNYLSSELQTDAVTSKDALFKNRVSSAKHDQQSEHIPKSFNEEPKKMTMWRFNVDKKNTQHKNDSSITDDFLIRNDSTSVEQNKIHANMYRAKQRHFKRNYHLKDFANTEIENKNGILNAEKHNKQITLNADIPQNNTQFSLPDKNLITATLFEGNTHLGKKTTTNTSQTNQMKQLITDSTKNSPPMKIQEMNNQSTKQDVDDTEINENLPQNDVYIAANQSFYPAIREDKVQPLQDILTNNKSNEHSLPVNVNDFSVTSDHGFSKLPIDYEHLNQELEMESNTLVINNIQPRQSQDILKSAVLQQPGVRQPQAGPEMDLFKKELGRAERLNRSFEKLIQFVNIVAQVDSYLTDKARGAIRKLARLYDGDNDQGYYRCA</sequence>
<dbReference type="OrthoDB" id="6621861at2759"/>
<evidence type="ECO:0000313" key="1">
    <source>
        <dbReference type="EMBL" id="KDR19984.1"/>
    </source>
</evidence>
<dbReference type="eggNOG" id="ENOG502SGR7">
    <property type="taxonomic scope" value="Eukaryota"/>
</dbReference>
<keyword evidence="2" id="KW-1185">Reference proteome</keyword>